<evidence type="ECO:0000313" key="2">
    <source>
        <dbReference type="EMBL" id="QNO56310.1"/>
    </source>
</evidence>
<protein>
    <submittedName>
        <fullName evidence="2">Uncharacterized protein</fullName>
    </submittedName>
</protein>
<sequence>MTEFLQVEEFKKDLKKLNKKYKSLNNDLKSNFCEVLEAELPNRLPGTFRISGLGEEVKVPIYKLKHFRCKSLKRKGSRSGIRVIYAYEHDEDKVTLIEIYYKINEKQNHDKKNLLASIISEIQVERNFIRDYAAQSRTEQKRRPILWQSIERTIIKLLTIG</sequence>
<dbReference type="EMBL" id="MT631652">
    <property type="protein sequence ID" value="QNO56310.1"/>
    <property type="molecule type" value="Genomic_DNA"/>
</dbReference>
<feature type="coiled-coil region" evidence="1">
    <location>
        <begin position="7"/>
        <end position="34"/>
    </location>
</feature>
<accession>A0A7G9Z7S6</accession>
<reference evidence="2" key="1">
    <citation type="submission" date="2020-06" db="EMBL/GenBank/DDBJ databases">
        <title>Unique genomic features of the anaerobic methanotrophic archaea.</title>
        <authorList>
            <person name="Chadwick G.L."/>
            <person name="Skennerton C.T."/>
            <person name="Laso-Perez R."/>
            <person name="Leu A.O."/>
            <person name="Speth D.R."/>
            <person name="Yu H."/>
            <person name="Morgan-Lang C."/>
            <person name="Hatzenpichler R."/>
            <person name="Goudeau D."/>
            <person name="Malmstrom R."/>
            <person name="Brazelton W.J."/>
            <person name="Woyke T."/>
            <person name="Hallam S.J."/>
            <person name="Tyson G.W."/>
            <person name="Wegener G."/>
            <person name="Boetius A."/>
            <person name="Orphan V."/>
        </authorList>
    </citation>
    <scope>NUCLEOTIDE SEQUENCE</scope>
</reference>
<keyword evidence="1" id="KW-0175">Coiled coil</keyword>
<name>A0A7G9Z7S6_9EURY</name>
<dbReference type="AlphaFoldDB" id="A0A7G9Z7S6"/>
<proteinExistence type="predicted"/>
<evidence type="ECO:0000256" key="1">
    <source>
        <dbReference type="SAM" id="Coils"/>
    </source>
</evidence>
<organism evidence="2">
    <name type="scientific">Candidatus Methanophaga sp. ANME-1 ERB7</name>
    <dbReference type="NCBI Taxonomy" id="2759913"/>
    <lineage>
        <taxon>Archaea</taxon>
        <taxon>Methanobacteriati</taxon>
        <taxon>Methanobacteriota</taxon>
        <taxon>Stenosarchaea group</taxon>
        <taxon>Methanomicrobia</taxon>
        <taxon>Candidatus Methanophagales</taxon>
        <taxon>Candidatus Methanophagaceae</taxon>
        <taxon>Candidatus Methanophaga</taxon>
    </lineage>
</organism>
<gene>
    <name evidence="2" type="ORF">HFIEAGJK_00027</name>
</gene>